<comment type="caution">
    <text evidence="4">The sequence shown here is derived from an EMBL/GenBank/DDBJ whole genome shotgun (WGS) entry which is preliminary data.</text>
</comment>
<dbReference type="PANTHER" id="PTHR23413">
    <property type="entry name" value="60S RIBOSOMAL PROTEIN L32 AND DNA-DIRECTED RNA POLYMERASE II, SUBUNIT N"/>
    <property type="match status" value="1"/>
</dbReference>
<dbReference type="Proteomes" id="UP001515480">
    <property type="component" value="Unassembled WGS sequence"/>
</dbReference>
<dbReference type="GO" id="GO:0006412">
    <property type="term" value="P:translation"/>
    <property type="evidence" value="ECO:0007669"/>
    <property type="project" value="InterPro"/>
</dbReference>
<name>A0AB34ICY6_PRYPA</name>
<dbReference type="SMART" id="SM01393">
    <property type="entry name" value="Ribosomal_L32e"/>
    <property type="match status" value="1"/>
</dbReference>
<protein>
    <recommendedName>
        <fullName evidence="6">60S ribosomal protein L32</fullName>
    </recommendedName>
</protein>
<keyword evidence="5" id="KW-1185">Reference proteome</keyword>
<evidence type="ECO:0000313" key="4">
    <source>
        <dbReference type="EMBL" id="KAL1495636.1"/>
    </source>
</evidence>
<dbReference type="InterPro" id="IPR036351">
    <property type="entry name" value="Ribosomal_eL32_sf"/>
</dbReference>
<sequence>MPTPLPFKKIVKKRTLKFKRHQSDEYVKVKESWRRPRGIDSRQRRKFKGLTKLVNIGYGSDKATRHRMPNGFYKFTVSNVKELDVLLMQNRKYAAEVAHNVSARKRKEIVERAAQLNIKVLNGAARLKSEENE</sequence>
<organism evidence="4 5">
    <name type="scientific">Prymnesium parvum</name>
    <name type="common">Toxic golden alga</name>
    <dbReference type="NCBI Taxonomy" id="97485"/>
    <lineage>
        <taxon>Eukaryota</taxon>
        <taxon>Haptista</taxon>
        <taxon>Haptophyta</taxon>
        <taxon>Prymnesiophyceae</taxon>
        <taxon>Prymnesiales</taxon>
        <taxon>Prymnesiaceae</taxon>
        <taxon>Prymnesium</taxon>
    </lineage>
</organism>
<accession>A0AB34ICY6</accession>
<dbReference type="InterPro" id="IPR001515">
    <property type="entry name" value="Ribosomal_eL32"/>
</dbReference>
<evidence type="ECO:0008006" key="6">
    <source>
        <dbReference type="Google" id="ProtNLM"/>
    </source>
</evidence>
<evidence type="ECO:0000313" key="5">
    <source>
        <dbReference type="Proteomes" id="UP001515480"/>
    </source>
</evidence>
<dbReference type="GO" id="GO:0003735">
    <property type="term" value="F:structural constituent of ribosome"/>
    <property type="evidence" value="ECO:0007669"/>
    <property type="project" value="InterPro"/>
</dbReference>
<comment type="similarity">
    <text evidence="1">Belongs to the eukaryotic ribosomal protein eL32 family.</text>
</comment>
<dbReference type="PANTHER" id="PTHR23413:SF1">
    <property type="entry name" value="RIBOSOMAL PROTEIN L32"/>
    <property type="match status" value="1"/>
</dbReference>
<dbReference type="SUPFAM" id="SSF52042">
    <property type="entry name" value="Ribosomal protein L32e"/>
    <property type="match status" value="1"/>
</dbReference>
<evidence type="ECO:0000256" key="3">
    <source>
        <dbReference type="ARBA" id="ARBA00023274"/>
    </source>
</evidence>
<dbReference type="AlphaFoldDB" id="A0AB34ICY6"/>
<gene>
    <name evidence="4" type="ORF">AB1Y20_016503</name>
</gene>
<keyword evidence="3" id="KW-0687">Ribonucleoprotein</keyword>
<evidence type="ECO:0000256" key="1">
    <source>
        <dbReference type="ARBA" id="ARBA00008431"/>
    </source>
</evidence>
<proteinExistence type="inferred from homology"/>
<dbReference type="Pfam" id="PF01655">
    <property type="entry name" value="Ribosomal_L32e"/>
    <property type="match status" value="1"/>
</dbReference>
<keyword evidence="2" id="KW-0689">Ribosomal protein</keyword>
<reference evidence="4 5" key="1">
    <citation type="journal article" date="2024" name="Science">
        <title>Giant polyketide synthase enzymes in the biosynthesis of giant marine polyether toxins.</title>
        <authorList>
            <person name="Fallon T.R."/>
            <person name="Shende V.V."/>
            <person name="Wierzbicki I.H."/>
            <person name="Pendleton A.L."/>
            <person name="Watervoot N.F."/>
            <person name="Auber R.P."/>
            <person name="Gonzalez D.J."/>
            <person name="Wisecaver J.H."/>
            <person name="Moore B.S."/>
        </authorList>
    </citation>
    <scope>NUCLEOTIDE SEQUENCE [LARGE SCALE GENOMIC DNA]</scope>
    <source>
        <strain evidence="4 5">12B1</strain>
    </source>
</reference>
<evidence type="ECO:0000256" key="2">
    <source>
        <dbReference type="ARBA" id="ARBA00022980"/>
    </source>
</evidence>
<dbReference type="EMBL" id="JBGBPQ010000031">
    <property type="protein sequence ID" value="KAL1495636.1"/>
    <property type="molecule type" value="Genomic_DNA"/>
</dbReference>
<dbReference type="GO" id="GO:0022625">
    <property type="term" value="C:cytosolic large ribosomal subunit"/>
    <property type="evidence" value="ECO:0007669"/>
    <property type="project" value="TreeGrafter"/>
</dbReference>
<dbReference type="CDD" id="cd00513">
    <property type="entry name" value="Ribosomal_L32_L32e"/>
    <property type="match status" value="1"/>
</dbReference>